<evidence type="ECO:0000313" key="2">
    <source>
        <dbReference type="EMBL" id="ROR81104.1"/>
    </source>
</evidence>
<dbReference type="SMART" id="SM00530">
    <property type="entry name" value="HTH_XRE"/>
    <property type="match status" value="1"/>
</dbReference>
<name>A0A3N2C1C4_9MICO</name>
<dbReference type="GO" id="GO:0003677">
    <property type="term" value="F:DNA binding"/>
    <property type="evidence" value="ECO:0007669"/>
    <property type="project" value="UniProtKB-KW"/>
</dbReference>
<keyword evidence="2" id="KW-0238">DNA-binding</keyword>
<feature type="domain" description="HTH cro/C1-type" evidence="1">
    <location>
        <begin position="12"/>
        <end position="66"/>
    </location>
</feature>
<sequence length="78" mass="8378">MTTTRKLNGPAVRVIRDLTGIRAGAFAKRIEIDAGYLTKIEQGTRQPSVEVMRKIADSLGIPLEAITYPVAVAEPVAA</sequence>
<organism evidence="2 3">
    <name type="scientific">Plantibacter flavus</name>
    <dbReference type="NCBI Taxonomy" id="150123"/>
    <lineage>
        <taxon>Bacteria</taxon>
        <taxon>Bacillati</taxon>
        <taxon>Actinomycetota</taxon>
        <taxon>Actinomycetes</taxon>
        <taxon>Micrococcales</taxon>
        <taxon>Microbacteriaceae</taxon>
        <taxon>Plantibacter</taxon>
    </lineage>
</organism>
<proteinExistence type="predicted"/>
<accession>A0A3N2C1C4</accession>
<dbReference type="InterPro" id="IPR001387">
    <property type="entry name" value="Cro/C1-type_HTH"/>
</dbReference>
<dbReference type="EMBL" id="RKHL01000001">
    <property type="protein sequence ID" value="ROR81104.1"/>
    <property type="molecule type" value="Genomic_DNA"/>
</dbReference>
<dbReference type="RefSeq" id="WP_085510346.1">
    <property type="nucleotide sequence ID" value="NZ_FXAP01000001.1"/>
</dbReference>
<dbReference type="Pfam" id="PF01381">
    <property type="entry name" value="HTH_3"/>
    <property type="match status" value="1"/>
</dbReference>
<dbReference type="CDD" id="cd00093">
    <property type="entry name" value="HTH_XRE"/>
    <property type="match status" value="1"/>
</dbReference>
<dbReference type="SUPFAM" id="SSF47413">
    <property type="entry name" value="lambda repressor-like DNA-binding domains"/>
    <property type="match status" value="1"/>
</dbReference>
<comment type="caution">
    <text evidence="2">The sequence shown here is derived from an EMBL/GenBank/DDBJ whole genome shotgun (WGS) entry which is preliminary data.</text>
</comment>
<evidence type="ECO:0000259" key="1">
    <source>
        <dbReference type="PROSITE" id="PS50943"/>
    </source>
</evidence>
<dbReference type="Gene3D" id="1.10.260.40">
    <property type="entry name" value="lambda repressor-like DNA-binding domains"/>
    <property type="match status" value="1"/>
</dbReference>
<dbReference type="InterPro" id="IPR010982">
    <property type="entry name" value="Lambda_DNA-bd_dom_sf"/>
</dbReference>
<gene>
    <name evidence="2" type="ORF">EDD42_1155</name>
</gene>
<dbReference type="PROSITE" id="PS50943">
    <property type="entry name" value="HTH_CROC1"/>
    <property type="match status" value="1"/>
</dbReference>
<evidence type="ECO:0000313" key="3">
    <source>
        <dbReference type="Proteomes" id="UP000266915"/>
    </source>
</evidence>
<reference evidence="2 3" key="1">
    <citation type="submission" date="2018-11" db="EMBL/GenBank/DDBJ databases">
        <title>Sequencing the genomes of 1000 actinobacteria strains.</title>
        <authorList>
            <person name="Klenk H.-P."/>
        </authorList>
    </citation>
    <scope>NUCLEOTIDE SEQUENCE [LARGE SCALE GENOMIC DNA]</scope>
    <source>
        <strain evidence="2 3">DSM 14012</strain>
    </source>
</reference>
<dbReference type="AlphaFoldDB" id="A0A3N2C1C4"/>
<keyword evidence="3" id="KW-1185">Reference proteome</keyword>
<protein>
    <submittedName>
        <fullName evidence="2">DNA-binding XRE family transcriptional regulator</fullName>
    </submittedName>
</protein>
<dbReference type="Proteomes" id="UP000266915">
    <property type="component" value="Unassembled WGS sequence"/>
</dbReference>